<evidence type="ECO:0000313" key="3">
    <source>
        <dbReference type="Proteomes" id="UP000007718"/>
    </source>
</evidence>
<name>F0RM25_DEIPM</name>
<feature type="chain" id="PRO_5003255409" description="DUF2259 domain-containing protein" evidence="1">
    <location>
        <begin position="19"/>
        <end position="239"/>
    </location>
</feature>
<gene>
    <name evidence="2" type="ordered locus">Deipr_0789</name>
</gene>
<feature type="signal peptide" evidence="1">
    <location>
        <begin position="1"/>
        <end position="18"/>
    </location>
</feature>
<reference evidence="3" key="1">
    <citation type="submission" date="2011-02" db="EMBL/GenBank/DDBJ databases">
        <title>The complete sequence of chromosome of Deinococcus proteolyticus DSM 20540.</title>
        <authorList>
            <consortium name="US DOE Joint Genome Institute (JGI-PGF)"/>
            <person name="Lucas S."/>
            <person name="Copeland A."/>
            <person name="Lapidus A."/>
            <person name="Bruce D."/>
            <person name="Goodwin L."/>
            <person name="Pitluck S."/>
            <person name="Kyrpides N."/>
            <person name="Mavromatis K."/>
            <person name="Pagani I."/>
            <person name="Ivanova N."/>
            <person name="Ovchinnikova G."/>
            <person name="Zeytun A."/>
            <person name="Detter J.C."/>
            <person name="Han C."/>
            <person name="Land M."/>
            <person name="Hauser L."/>
            <person name="Markowitz V."/>
            <person name="Cheng J.-F."/>
            <person name="Hugenholtz P."/>
            <person name="Woyke T."/>
            <person name="Wu D."/>
            <person name="Pukall R."/>
            <person name="Steenblock K."/>
            <person name="Brambilla E."/>
            <person name="Klenk H.-P."/>
            <person name="Eisen J.A."/>
        </authorList>
    </citation>
    <scope>NUCLEOTIDE SEQUENCE [LARGE SCALE GENOMIC DNA]</scope>
    <source>
        <strain evidence="3">ATCC 35074 / DSM 20540 / JCM 6276 / NBRC 101906 / NCIMB 13154 / VKM Ac-1939 / CCM 2703 / MRP</strain>
    </source>
</reference>
<dbReference type="HOGENOM" id="CLU_1228270_0_0_0"/>
<dbReference type="RefSeq" id="WP_013614554.1">
    <property type="nucleotide sequence ID" value="NC_015161.1"/>
</dbReference>
<sequence>MKRAVPLLLTLLTAQAAAANLPQPYRYGFSPDGAYHLMLTHWTEDGSGFPAASLRVVRQGVGVVLEDRQVLRAESGAGVQTSEQLAEALLARHAERLNALGLKQPVPGQVLWAQAVPLPALAGWPPQETQTVTLGKGAPSSVQSIEVRPQAAFNTCQFSSLLPAAPVGLRLKVNGADWFRDGTRLPESRACAAGYRLEAVWQHGDAVAVLLRAYSTGFEGPDALPLTLLNRVPLPASKP</sequence>
<organism evidence="2 3">
    <name type="scientific">Deinococcus proteolyticus (strain ATCC 35074 / DSM 20540 / JCM 6276 / NBRC 101906 / NCIMB 13154 / VKM Ac-1939 / CCM 2703 / MRP)</name>
    <dbReference type="NCBI Taxonomy" id="693977"/>
    <lineage>
        <taxon>Bacteria</taxon>
        <taxon>Thermotogati</taxon>
        <taxon>Deinococcota</taxon>
        <taxon>Deinococci</taxon>
        <taxon>Deinococcales</taxon>
        <taxon>Deinococcaceae</taxon>
        <taxon>Deinococcus</taxon>
    </lineage>
</organism>
<dbReference type="Proteomes" id="UP000007718">
    <property type="component" value="Chromosome"/>
</dbReference>
<dbReference type="InterPro" id="IPR018725">
    <property type="entry name" value="DUF2259_secreted"/>
</dbReference>
<accession>F0RM25</accession>
<evidence type="ECO:0008006" key="4">
    <source>
        <dbReference type="Google" id="ProtNLM"/>
    </source>
</evidence>
<dbReference type="OrthoDB" id="63067at2"/>
<dbReference type="EMBL" id="CP002536">
    <property type="protein sequence ID" value="ADY25945.1"/>
    <property type="molecule type" value="Genomic_DNA"/>
</dbReference>
<dbReference type="KEGG" id="dpt:Deipr_0789"/>
<dbReference type="STRING" id="693977.Deipr_0789"/>
<protein>
    <recommendedName>
        <fullName evidence="4">DUF2259 domain-containing protein</fullName>
    </recommendedName>
</protein>
<keyword evidence="3" id="KW-1185">Reference proteome</keyword>
<dbReference type="eggNOG" id="COG5497">
    <property type="taxonomic scope" value="Bacteria"/>
</dbReference>
<proteinExistence type="predicted"/>
<evidence type="ECO:0000256" key="1">
    <source>
        <dbReference type="SAM" id="SignalP"/>
    </source>
</evidence>
<reference evidence="2 3" key="2">
    <citation type="journal article" date="2012" name="Stand. Genomic Sci.">
        <title>Complete genome sequence of the orange-red pigmented, radioresistant Deinococcus proteolyticus type strain (MRP(T)).</title>
        <authorList>
            <person name="Copeland A."/>
            <person name="Zeytun A."/>
            <person name="Yassawong M."/>
            <person name="Nolan M."/>
            <person name="Lucas S."/>
            <person name="Hammon N."/>
            <person name="Deshpande S."/>
            <person name="Cheng J.F."/>
            <person name="Han C."/>
            <person name="Tapia R."/>
            <person name="Goodwin L.A."/>
            <person name="Pitluck S."/>
            <person name="Mavromatis K."/>
            <person name="Liolios K."/>
            <person name="Pagani I."/>
            <person name="Ivanova N."/>
            <person name="Mikhailova N."/>
            <person name="Pati A."/>
            <person name="Chen A."/>
            <person name="Palaniappan K."/>
            <person name="Land M."/>
            <person name="Hauser L."/>
            <person name="Jeffries C.D."/>
            <person name="Brambilla E.M."/>
            <person name="Rohde M."/>
            <person name="Sikorski J."/>
            <person name="Pukall R."/>
            <person name="Goker M."/>
            <person name="Detter J.C."/>
            <person name="Woyke T."/>
            <person name="Bristow J."/>
            <person name="Eisen J.A."/>
            <person name="Markowitz V."/>
            <person name="Hugenholtz P."/>
            <person name="Kyrpides N.C."/>
            <person name="Klenk H.P."/>
            <person name="Lapidus A."/>
        </authorList>
    </citation>
    <scope>NUCLEOTIDE SEQUENCE [LARGE SCALE GENOMIC DNA]</scope>
    <source>
        <strain evidence="3">ATCC 35074 / DSM 20540 / JCM 6276 / NBRC 101906 / NCIMB 13154 / VKM Ac-1939 / CCM 2703 / MRP</strain>
    </source>
</reference>
<evidence type="ECO:0000313" key="2">
    <source>
        <dbReference type="EMBL" id="ADY25945.1"/>
    </source>
</evidence>
<dbReference type="Pfam" id="PF10016">
    <property type="entry name" value="DUF2259"/>
    <property type="match status" value="1"/>
</dbReference>
<dbReference type="AlphaFoldDB" id="F0RM25"/>
<keyword evidence="1" id="KW-0732">Signal</keyword>